<dbReference type="Pfam" id="PF01323">
    <property type="entry name" value="DSBA"/>
    <property type="match status" value="1"/>
</dbReference>
<dbReference type="InterPro" id="IPR036249">
    <property type="entry name" value="Thioredoxin-like_sf"/>
</dbReference>
<dbReference type="CDD" id="cd03019">
    <property type="entry name" value="DsbA_DsbA"/>
    <property type="match status" value="1"/>
</dbReference>
<dbReference type="PROSITE" id="PS51352">
    <property type="entry name" value="THIOREDOXIN_2"/>
    <property type="match status" value="1"/>
</dbReference>
<feature type="chain" id="PRO_5007282398" description="Thiol:disulfide interchange protein" evidence="9">
    <location>
        <begin position="21"/>
        <end position="200"/>
    </location>
</feature>
<evidence type="ECO:0000256" key="1">
    <source>
        <dbReference type="ARBA" id="ARBA00004418"/>
    </source>
</evidence>
<dbReference type="InterPro" id="IPR001853">
    <property type="entry name" value="DSBA-like_thioredoxin_dom"/>
</dbReference>
<keyword evidence="3 9" id="KW-0732">Signal</keyword>
<dbReference type="Proteomes" id="UP000071641">
    <property type="component" value="Unassembled WGS sequence"/>
</dbReference>
<keyword evidence="4 7" id="KW-0574">Periplasm</keyword>
<dbReference type="PIRSF" id="PIRSF001488">
    <property type="entry name" value="Tdi_protein"/>
    <property type="match status" value="1"/>
</dbReference>
<evidence type="ECO:0000259" key="10">
    <source>
        <dbReference type="PROSITE" id="PS51352"/>
    </source>
</evidence>
<dbReference type="RefSeq" id="WP_002540835.1">
    <property type="nucleotide sequence ID" value="NZ_FIZX01000009.1"/>
</dbReference>
<evidence type="ECO:0000256" key="6">
    <source>
        <dbReference type="ARBA" id="ARBA00023284"/>
    </source>
</evidence>
<dbReference type="PANTHER" id="PTHR35891">
    <property type="entry name" value="THIOL:DISULFIDE INTERCHANGE PROTEIN DSBA"/>
    <property type="match status" value="1"/>
</dbReference>
<comment type="subcellular location">
    <subcellularLocation>
        <location evidence="1 7">Periplasm</location>
    </subcellularLocation>
</comment>
<evidence type="ECO:0000256" key="7">
    <source>
        <dbReference type="PIRNR" id="PIRNR001488"/>
    </source>
</evidence>
<dbReference type="InterPro" id="IPR013766">
    <property type="entry name" value="Thioredoxin_domain"/>
</dbReference>
<evidence type="ECO:0000256" key="8">
    <source>
        <dbReference type="PIRSR" id="PIRSR001488-1"/>
    </source>
</evidence>
<evidence type="ECO:0000313" key="11">
    <source>
        <dbReference type="EMBL" id="CZF85172.1"/>
    </source>
</evidence>
<dbReference type="AlphaFoldDB" id="A0A128FED6"/>
<dbReference type="InterPro" id="IPR050824">
    <property type="entry name" value="Thiol_disulfide_DsbA"/>
</dbReference>
<feature type="disulfide bond" description="Redox-active" evidence="8">
    <location>
        <begin position="50"/>
        <end position="53"/>
    </location>
</feature>
<evidence type="ECO:0000256" key="9">
    <source>
        <dbReference type="SAM" id="SignalP"/>
    </source>
</evidence>
<dbReference type="GO" id="GO:0015036">
    <property type="term" value="F:disulfide oxidoreductase activity"/>
    <property type="evidence" value="ECO:0007669"/>
    <property type="project" value="UniProtKB-ARBA"/>
</dbReference>
<evidence type="ECO:0000256" key="4">
    <source>
        <dbReference type="ARBA" id="ARBA00022764"/>
    </source>
</evidence>
<accession>A0A128FED6</accession>
<dbReference type="InterPro" id="IPR023205">
    <property type="entry name" value="DsbA/DsbL"/>
</dbReference>
<evidence type="ECO:0000256" key="3">
    <source>
        <dbReference type="ARBA" id="ARBA00022729"/>
    </source>
</evidence>
<keyword evidence="12" id="KW-1185">Reference proteome</keyword>
<sequence>MLKKMLAVAAAAMLAFSAQAARFNAGEDYQVLDLPKSDTPSVVEFFSFYCPHCFKSEPLMQELKKNIPDNANFTKNHVSFMGGNMGKALSKAYATAVMLDVEDKMVPVIFNRIHLMQKPPRNEEELRQMFIDEGVDAEKFDGTFNSFAANGMANRFDKAFQDSGLRGVPALIVNGKYHVTPKTVKTKEDYFALVNFLLTQ</sequence>
<dbReference type="OrthoDB" id="9784896at2"/>
<name>A0A128FED6_9GAMM</name>
<feature type="signal peptide" evidence="9">
    <location>
        <begin position="1"/>
        <end position="20"/>
    </location>
</feature>
<feature type="domain" description="Thioredoxin" evidence="10">
    <location>
        <begin position="7"/>
        <end position="136"/>
    </location>
</feature>
<reference evidence="12" key="1">
    <citation type="submission" date="2016-02" db="EMBL/GenBank/DDBJ databases">
        <authorList>
            <person name="Rodrigo-Torres Lidia"/>
            <person name="Arahal R.David."/>
        </authorList>
    </citation>
    <scope>NUCLEOTIDE SEQUENCE [LARGE SCALE GENOMIC DNA]</scope>
    <source>
        <strain evidence="12">CECT 9029</strain>
    </source>
</reference>
<keyword evidence="5 7" id="KW-1015">Disulfide bond</keyword>
<comment type="similarity">
    <text evidence="2">Belongs to the thioredoxin family. DsbA subfamily.</text>
</comment>
<proteinExistence type="inferred from homology"/>
<dbReference type="EMBL" id="FIZX01000009">
    <property type="protein sequence ID" value="CZF85172.1"/>
    <property type="molecule type" value="Genomic_DNA"/>
</dbReference>
<dbReference type="Gene3D" id="3.40.30.10">
    <property type="entry name" value="Glutaredoxin"/>
    <property type="match status" value="1"/>
</dbReference>
<organism evidence="11 12">
    <name type="scientific">Grimontia celer</name>
    <dbReference type="NCBI Taxonomy" id="1796497"/>
    <lineage>
        <taxon>Bacteria</taxon>
        <taxon>Pseudomonadati</taxon>
        <taxon>Pseudomonadota</taxon>
        <taxon>Gammaproteobacteria</taxon>
        <taxon>Vibrionales</taxon>
        <taxon>Vibrionaceae</taxon>
        <taxon>Grimontia</taxon>
    </lineage>
</organism>
<keyword evidence="6" id="KW-0676">Redox-active center</keyword>
<dbReference type="PANTHER" id="PTHR35891:SF2">
    <property type="entry name" value="THIOL:DISULFIDE INTERCHANGE PROTEIN DSBA"/>
    <property type="match status" value="1"/>
</dbReference>
<dbReference type="SUPFAM" id="SSF52833">
    <property type="entry name" value="Thioredoxin-like"/>
    <property type="match status" value="1"/>
</dbReference>
<evidence type="ECO:0000256" key="2">
    <source>
        <dbReference type="ARBA" id="ARBA00005791"/>
    </source>
</evidence>
<evidence type="ECO:0000256" key="5">
    <source>
        <dbReference type="ARBA" id="ARBA00023157"/>
    </source>
</evidence>
<evidence type="ECO:0000313" key="12">
    <source>
        <dbReference type="Proteomes" id="UP000071641"/>
    </source>
</evidence>
<dbReference type="GO" id="GO:0042597">
    <property type="term" value="C:periplasmic space"/>
    <property type="evidence" value="ECO:0007669"/>
    <property type="project" value="UniProtKB-SubCell"/>
</dbReference>
<protein>
    <recommendedName>
        <fullName evidence="7">Thiol:disulfide interchange protein</fullName>
    </recommendedName>
</protein>
<dbReference type="PROSITE" id="PS00194">
    <property type="entry name" value="THIOREDOXIN_1"/>
    <property type="match status" value="1"/>
</dbReference>
<dbReference type="STRING" id="1796497.GCE9029_04851"/>
<dbReference type="InterPro" id="IPR017937">
    <property type="entry name" value="Thioredoxin_CS"/>
</dbReference>
<gene>
    <name evidence="11" type="primary">dsbA_2</name>
    <name evidence="11" type="ORF">GCE9029_04851</name>
</gene>